<reference evidence="6 7" key="1">
    <citation type="submission" date="2019-06" db="EMBL/GenBank/DDBJ databases">
        <title>Sequencing the genomes of 1000 actinobacteria strains.</title>
        <authorList>
            <person name="Klenk H.-P."/>
        </authorList>
    </citation>
    <scope>NUCLEOTIDE SEQUENCE [LARGE SCALE GENOMIC DNA]</scope>
    <source>
        <strain evidence="6 7">DSM 21776</strain>
    </source>
</reference>
<dbReference type="InterPro" id="IPR020904">
    <property type="entry name" value="Sc_DH/Rdtase_CS"/>
</dbReference>
<keyword evidence="2" id="KW-0560">Oxidoreductase</keyword>
<keyword evidence="3" id="KW-0520">NAD</keyword>
<accession>A0A543PKA3</accession>
<dbReference type="EMBL" id="VFQF01000003">
    <property type="protein sequence ID" value="TQN44511.1"/>
    <property type="molecule type" value="Genomic_DNA"/>
</dbReference>
<feature type="region of interest" description="Disordered" evidence="4">
    <location>
        <begin position="275"/>
        <end position="304"/>
    </location>
</feature>
<dbReference type="InterPro" id="IPR036291">
    <property type="entry name" value="NAD(P)-bd_dom_sf"/>
</dbReference>
<evidence type="ECO:0000256" key="4">
    <source>
        <dbReference type="SAM" id="MobiDB-lite"/>
    </source>
</evidence>
<gene>
    <name evidence="6" type="ORF">FHX52_3726</name>
</gene>
<evidence type="ECO:0000313" key="6">
    <source>
        <dbReference type="EMBL" id="TQN44511.1"/>
    </source>
</evidence>
<dbReference type="Gene3D" id="3.40.50.720">
    <property type="entry name" value="NAD(P)-binding Rossmann-like Domain"/>
    <property type="match status" value="1"/>
</dbReference>
<dbReference type="InterPro" id="IPR001509">
    <property type="entry name" value="Epimerase_deHydtase"/>
</dbReference>
<evidence type="ECO:0000256" key="1">
    <source>
        <dbReference type="ARBA" id="ARBA00007637"/>
    </source>
</evidence>
<name>A0A543PKA3_9MICO</name>
<dbReference type="GO" id="GO:0016491">
    <property type="term" value="F:oxidoreductase activity"/>
    <property type="evidence" value="ECO:0007669"/>
    <property type="project" value="UniProtKB-KW"/>
</dbReference>
<dbReference type="AlphaFoldDB" id="A0A543PKA3"/>
<dbReference type="PANTHER" id="PTHR43103:SF5">
    <property type="entry name" value="4-EPIMERASE, PUTATIVE (AFU_ORTHOLOGUE AFUA_7G00360)-RELATED"/>
    <property type="match status" value="1"/>
</dbReference>
<comment type="caution">
    <text evidence="6">The sequence shown here is derived from an EMBL/GenBank/DDBJ whole genome shotgun (WGS) entry which is preliminary data.</text>
</comment>
<organism evidence="6 7">
    <name type="scientific">Humibacillus xanthopallidus</name>
    <dbReference type="NCBI Taxonomy" id="412689"/>
    <lineage>
        <taxon>Bacteria</taxon>
        <taxon>Bacillati</taxon>
        <taxon>Actinomycetota</taxon>
        <taxon>Actinomycetes</taxon>
        <taxon>Micrococcales</taxon>
        <taxon>Intrasporangiaceae</taxon>
        <taxon>Humibacillus</taxon>
    </lineage>
</organism>
<evidence type="ECO:0000256" key="2">
    <source>
        <dbReference type="ARBA" id="ARBA00023002"/>
    </source>
</evidence>
<proteinExistence type="inferred from homology"/>
<feature type="domain" description="NAD-dependent epimerase/dehydratase" evidence="5">
    <location>
        <begin position="1"/>
        <end position="175"/>
    </location>
</feature>
<dbReference type="Pfam" id="PF01370">
    <property type="entry name" value="Epimerase"/>
    <property type="match status" value="1"/>
</dbReference>
<evidence type="ECO:0000313" key="7">
    <source>
        <dbReference type="Proteomes" id="UP000320085"/>
    </source>
</evidence>
<dbReference type="PANTHER" id="PTHR43103">
    <property type="entry name" value="NUCLEOSIDE-DIPHOSPHATE-SUGAR EPIMERASE"/>
    <property type="match status" value="1"/>
</dbReference>
<dbReference type="PROSITE" id="PS00061">
    <property type="entry name" value="ADH_SHORT"/>
    <property type="match status" value="1"/>
</dbReference>
<evidence type="ECO:0000259" key="5">
    <source>
        <dbReference type="Pfam" id="PF01370"/>
    </source>
</evidence>
<dbReference type="Proteomes" id="UP000320085">
    <property type="component" value="Unassembled WGS sequence"/>
</dbReference>
<protein>
    <submittedName>
        <fullName evidence="6">NAD-dependent epimerase/dehydratase family protein</fullName>
    </submittedName>
</protein>
<comment type="similarity">
    <text evidence="1">Belongs to the NAD(P)-dependent epimerase/dehydratase family.</text>
</comment>
<dbReference type="SUPFAM" id="SSF51735">
    <property type="entry name" value="NAD(P)-binding Rossmann-fold domains"/>
    <property type="match status" value="1"/>
</dbReference>
<evidence type="ECO:0000256" key="3">
    <source>
        <dbReference type="ARBA" id="ARBA00023027"/>
    </source>
</evidence>
<sequence>MTGAAGRIATAIRPLLIEAGHSLVLCDAAEMPGVPATLGAPATAGAPGTAGGPGERVVSADLRDVDAHVAAFTGADLVVHLGALADERPWPELLAVNVDGTRAVCEAARLAGVDRLLLASSVHAVGYLPADSTGARRGMPLPAPDTYYGVSKAAVEALGGLFARRFAMTVVSARIMAFSAAPVGTYGLHWWLSPADMVRLVLATLTTGADGHHVVWGVSRNTRSQVDLTPGLAIGFDPQDDAEVHACRIERLGPAVSPRVLGGVFADDDYQLGERHGGRAAPHGVSAAPHGGWSAPQDGGAASR</sequence>